<evidence type="ECO:0000313" key="3">
    <source>
        <dbReference type="Proteomes" id="UP000246722"/>
    </source>
</evidence>
<accession>A0A317ZU00</accession>
<comment type="caution">
    <text evidence="2">The sequence shown here is derived from an EMBL/GenBank/DDBJ whole genome shotgun (WGS) entry which is preliminary data.</text>
</comment>
<dbReference type="RefSeq" id="WP_110127904.1">
    <property type="nucleotide sequence ID" value="NZ_QHLY01000012.1"/>
</dbReference>
<feature type="transmembrane region" description="Helical" evidence="1">
    <location>
        <begin position="12"/>
        <end position="38"/>
    </location>
</feature>
<dbReference type="AlphaFoldDB" id="A0A317ZU00"/>
<gene>
    <name evidence="2" type="ORF">CTB96_16560</name>
</gene>
<keyword evidence="1" id="KW-1133">Transmembrane helix</keyword>
<reference evidence="2 3" key="1">
    <citation type="submission" date="2018-05" db="EMBL/GenBank/DDBJ databases">
        <title>Genetic diversity of glacier-inhabiting Cryobacterium bacteria in China and description of Cryobacterium mengkeensis sp. nov. and Arthrobacter glacialis sp. nov.</title>
        <authorList>
            <person name="Liu Q."/>
            <person name="Xin Y.-H."/>
        </authorList>
    </citation>
    <scope>NUCLEOTIDE SEQUENCE [LARGE SCALE GENOMIC DNA]</scope>
    <source>
        <strain evidence="2 3">SK-1</strain>
    </source>
</reference>
<keyword evidence="1" id="KW-0812">Transmembrane</keyword>
<dbReference type="Proteomes" id="UP000246722">
    <property type="component" value="Unassembled WGS sequence"/>
</dbReference>
<keyword evidence="1" id="KW-0472">Membrane</keyword>
<sequence>MGNPTRCYRAAAVLMIVHGGLMEVGVFLAVFPLLALGVDFGTVGQYFSFNVPFFQENLVEMMVLSGVFGVTRIIGAVGVLRNRLWGLALSVINCVVTMALMVFMLPAGIVDGLLACSALVLLLTSYFGTRPLSPPTGRA</sequence>
<proteinExistence type="predicted"/>
<evidence type="ECO:0000313" key="2">
    <source>
        <dbReference type="EMBL" id="PXA68235.1"/>
    </source>
</evidence>
<organism evidence="2 3">
    <name type="scientific">Cryobacterium arcticum</name>
    <dbReference type="NCBI Taxonomy" id="670052"/>
    <lineage>
        <taxon>Bacteria</taxon>
        <taxon>Bacillati</taxon>
        <taxon>Actinomycetota</taxon>
        <taxon>Actinomycetes</taxon>
        <taxon>Micrococcales</taxon>
        <taxon>Microbacteriaceae</taxon>
        <taxon>Cryobacterium</taxon>
    </lineage>
</organism>
<protein>
    <submittedName>
        <fullName evidence="2">Uncharacterized protein</fullName>
    </submittedName>
</protein>
<keyword evidence="3" id="KW-1185">Reference proteome</keyword>
<dbReference type="OrthoDB" id="2048336at2"/>
<name>A0A317ZU00_9MICO</name>
<evidence type="ECO:0000256" key="1">
    <source>
        <dbReference type="SAM" id="Phobius"/>
    </source>
</evidence>
<feature type="transmembrane region" description="Helical" evidence="1">
    <location>
        <begin position="58"/>
        <end position="80"/>
    </location>
</feature>
<dbReference type="EMBL" id="QHLY01000012">
    <property type="protein sequence ID" value="PXA68235.1"/>
    <property type="molecule type" value="Genomic_DNA"/>
</dbReference>
<feature type="transmembrane region" description="Helical" evidence="1">
    <location>
        <begin position="87"/>
        <end position="106"/>
    </location>
</feature>